<dbReference type="KEGG" id="ahal:FTX54_014950"/>
<feature type="domain" description="YdhG-like" evidence="1">
    <location>
        <begin position="16"/>
        <end position="111"/>
    </location>
</feature>
<name>A0A5C7F7Z0_9BACI</name>
<gene>
    <name evidence="2" type="ORF">FTX54_014950</name>
</gene>
<dbReference type="EMBL" id="CP144914">
    <property type="protein sequence ID" value="WWD81689.1"/>
    <property type="molecule type" value="Genomic_DNA"/>
</dbReference>
<sequence>METLEEFLVKMDNPDHRSRTREVLEWTEAAFPELEARIAWNQPVFTHHGTFIIGFSTSKKHLAAAPEPAGIDRFAGEITEAGYDYTKQLIRIPWGTPVDFSLLKKIIQFNIEDKADCETFWRK</sequence>
<dbReference type="Proteomes" id="UP000321816">
    <property type="component" value="Chromosome"/>
</dbReference>
<dbReference type="AlphaFoldDB" id="A0A5C7F7Z0"/>
<evidence type="ECO:0000259" key="1">
    <source>
        <dbReference type="Pfam" id="PF08818"/>
    </source>
</evidence>
<protein>
    <submittedName>
        <fullName evidence="2">Iron chaperone</fullName>
    </submittedName>
</protein>
<dbReference type="InterPro" id="IPR014922">
    <property type="entry name" value="YdhG-like"/>
</dbReference>
<dbReference type="OrthoDB" id="384795at2"/>
<reference evidence="2 3" key="1">
    <citation type="submission" date="2024-01" db="EMBL/GenBank/DDBJ databases">
        <title>Complete Genome Sequence of Alkalicoccus halolimnae BZ-SZ-XJ29T, a Moderately Halophilic Bacterium Isolated from a Salt Lake.</title>
        <authorList>
            <person name="Zhao B."/>
        </authorList>
    </citation>
    <scope>NUCLEOTIDE SEQUENCE [LARGE SCALE GENOMIC DNA]</scope>
    <source>
        <strain evidence="2 3">BZ-SZ-XJ29</strain>
    </source>
</reference>
<dbReference type="SUPFAM" id="SSF159888">
    <property type="entry name" value="YdhG-like"/>
    <property type="match status" value="1"/>
</dbReference>
<proteinExistence type="predicted"/>
<keyword evidence="3" id="KW-1185">Reference proteome</keyword>
<dbReference type="Gene3D" id="3.90.1150.200">
    <property type="match status" value="1"/>
</dbReference>
<evidence type="ECO:0000313" key="3">
    <source>
        <dbReference type="Proteomes" id="UP000321816"/>
    </source>
</evidence>
<accession>A0A5C7F7Z0</accession>
<organism evidence="2 3">
    <name type="scientific">Alkalicoccus halolimnae</name>
    <dbReference type="NCBI Taxonomy" id="1667239"/>
    <lineage>
        <taxon>Bacteria</taxon>
        <taxon>Bacillati</taxon>
        <taxon>Bacillota</taxon>
        <taxon>Bacilli</taxon>
        <taxon>Bacillales</taxon>
        <taxon>Bacillaceae</taxon>
        <taxon>Alkalicoccus</taxon>
    </lineage>
</organism>
<evidence type="ECO:0000313" key="2">
    <source>
        <dbReference type="EMBL" id="WWD81689.1"/>
    </source>
</evidence>
<dbReference type="Pfam" id="PF08818">
    <property type="entry name" value="DUF1801"/>
    <property type="match status" value="1"/>
</dbReference>